<protein>
    <submittedName>
        <fullName evidence="2">Uncharacterized protein</fullName>
    </submittedName>
</protein>
<keyword evidence="1" id="KW-1185">Reference proteome</keyword>
<reference evidence="2" key="1">
    <citation type="submission" date="2022-11" db="UniProtKB">
        <authorList>
            <consortium name="WormBaseParasite"/>
        </authorList>
    </citation>
    <scope>IDENTIFICATION</scope>
</reference>
<evidence type="ECO:0000313" key="1">
    <source>
        <dbReference type="Proteomes" id="UP000887565"/>
    </source>
</evidence>
<dbReference type="Proteomes" id="UP000887565">
    <property type="component" value="Unplaced"/>
</dbReference>
<dbReference type="WBParaSite" id="nRc.2.0.1.t32381-RA">
    <property type="protein sequence ID" value="nRc.2.0.1.t32381-RA"/>
    <property type="gene ID" value="nRc.2.0.1.g32381"/>
</dbReference>
<accession>A0A915K0R3</accession>
<sequence length="189" mass="21074">MTDRFADYIIMSRVISITLIGRKTYWALSKLCYNYSMIPRFEKTSVNFVVEYDAKDRTTSRPRIGSSRGLWKGARYGCLKASSTVSLFNGLNTNNLVTKSMADSPAAALLSRDSSVPARSRQQKNILEEHVIIPWKSIPNKKLFTTLVLMSKIPKSRAFVVKSVEHGSGAMKISKPSISKTGSWTASND</sequence>
<organism evidence="1 2">
    <name type="scientific">Romanomermis culicivorax</name>
    <name type="common">Nematode worm</name>
    <dbReference type="NCBI Taxonomy" id="13658"/>
    <lineage>
        <taxon>Eukaryota</taxon>
        <taxon>Metazoa</taxon>
        <taxon>Ecdysozoa</taxon>
        <taxon>Nematoda</taxon>
        <taxon>Enoplea</taxon>
        <taxon>Dorylaimia</taxon>
        <taxon>Mermithida</taxon>
        <taxon>Mermithoidea</taxon>
        <taxon>Mermithidae</taxon>
        <taxon>Romanomermis</taxon>
    </lineage>
</organism>
<proteinExistence type="predicted"/>
<evidence type="ECO:0000313" key="2">
    <source>
        <dbReference type="WBParaSite" id="nRc.2.0.1.t32381-RA"/>
    </source>
</evidence>
<name>A0A915K0R3_ROMCU</name>
<dbReference type="AlphaFoldDB" id="A0A915K0R3"/>